<dbReference type="PROSITE" id="PS00383">
    <property type="entry name" value="TYR_PHOSPHATASE_1"/>
    <property type="match status" value="1"/>
</dbReference>
<dbReference type="EC" id="3.1.3.48" evidence="5"/>
<feature type="compositionally biased region" description="Polar residues" evidence="2">
    <location>
        <begin position="28"/>
        <end position="41"/>
    </location>
</feature>
<accession>A0AAE0WIX0</accession>
<dbReference type="SMART" id="SM00194">
    <property type="entry name" value="PTPc"/>
    <property type="match status" value="1"/>
</dbReference>
<protein>
    <submittedName>
        <fullName evidence="5">Tyrosine protein phosphatase 1</fullName>
        <ecNumber evidence="5">3.1.3.48</ecNumber>
    </submittedName>
</protein>
<evidence type="ECO:0000259" key="4">
    <source>
        <dbReference type="PROSITE" id="PS50056"/>
    </source>
</evidence>
<feature type="domain" description="Tyrosine specific protein phosphatases" evidence="4">
    <location>
        <begin position="315"/>
        <end position="375"/>
    </location>
</feature>
<dbReference type="Gene3D" id="3.90.190.10">
    <property type="entry name" value="Protein tyrosine phosphatase superfamily"/>
    <property type="match status" value="1"/>
</dbReference>
<dbReference type="SUPFAM" id="SSF52799">
    <property type="entry name" value="(Phosphotyrosine protein) phosphatases II"/>
    <property type="match status" value="1"/>
</dbReference>
<keyword evidence="6" id="KW-1185">Reference proteome</keyword>
<dbReference type="InterPro" id="IPR003595">
    <property type="entry name" value="Tyr_Pase_cat"/>
</dbReference>
<proteinExistence type="inferred from homology"/>
<comment type="caution">
    <text evidence="5">The sequence shown here is derived from an EMBL/GenBank/DDBJ whole genome shotgun (WGS) entry which is preliminary data.</text>
</comment>
<feature type="region of interest" description="Disordered" evidence="2">
    <location>
        <begin position="1"/>
        <end position="41"/>
    </location>
</feature>
<dbReference type="SMART" id="SM00404">
    <property type="entry name" value="PTPc_motif"/>
    <property type="match status" value="1"/>
</dbReference>
<dbReference type="InterPro" id="IPR050348">
    <property type="entry name" value="Protein-Tyr_Phosphatase"/>
</dbReference>
<dbReference type="InterPro" id="IPR000242">
    <property type="entry name" value="PTP_cat"/>
</dbReference>
<dbReference type="GO" id="GO:0004725">
    <property type="term" value="F:protein tyrosine phosphatase activity"/>
    <property type="evidence" value="ECO:0007669"/>
    <property type="project" value="UniProtKB-EC"/>
</dbReference>
<evidence type="ECO:0000256" key="2">
    <source>
        <dbReference type="SAM" id="MobiDB-lite"/>
    </source>
</evidence>
<dbReference type="EMBL" id="JAUTXT010000043">
    <property type="protein sequence ID" value="KAK3671459.1"/>
    <property type="molecule type" value="Genomic_DNA"/>
</dbReference>
<evidence type="ECO:0000256" key="1">
    <source>
        <dbReference type="ARBA" id="ARBA00009649"/>
    </source>
</evidence>
<dbReference type="Pfam" id="PF00102">
    <property type="entry name" value="Y_phosphatase"/>
    <property type="match status" value="1"/>
</dbReference>
<dbReference type="PANTHER" id="PTHR19134">
    <property type="entry name" value="RECEPTOR-TYPE TYROSINE-PROTEIN PHOSPHATASE"/>
    <property type="match status" value="1"/>
</dbReference>
<keyword evidence="5" id="KW-0378">Hydrolase</keyword>
<comment type="similarity">
    <text evidence="1">Belongs to the protein-tyrosine phosphatase family. Non-receptor class subfamily.</text>
</comment>
<reference evidence="5" key="1">
    <citation type="submission" date="2023-07" db="EMBL/GenBank/DDBJ databases">
        <title>Black Yeasts Isolated from many extreme environments.</title>
        <authorList>
            <person name="Coleine C."/>
            <person name="Stajich J.E."/>
            <person name="Selbmann L."/>
        </authorList>
    </citation>
    <scope>NUCLEOTIDE SEQUENCE</scope>
    <source>
        <strain evidence="5">CCFEE 5485</strain>
    </source>
</reference>
<dbReference type="PROSITE" id="PS50056">
    <property type="entry name" value="TYR_PHOSPHATASE_2"/>
    <property type="match status" value="1"/>
</dbReference>
<dbReference type="CDD" id="cd18533">
    <property type="entry name" value="PTP_fungal"/>
    <property type="match status" value="1"/>
</dbReference>
<gene>
    <name evidence="5" type="primary">PTP1</name>
    <name evidence="5" type="ORF">LTR78_008737</name>
</gene>
<organism evidence="5 6">
    <name type="scientific">Recurvomyces mirabilis</name>
    <dbReference type="NCBI Taxonomy" id="574656"/>
    <lineage>
        <taxon>Eukaryota</taxon>
        <taxon>Fungi</taxon>
        <taxon>Dikarya</taxon>
        <taxon>Ascomycota</taxon>
        <taxon>Pezizomycotina</taxon>
        <taxon>Dothideomycetes</taxon>
        <taxon>Dothideomycetidae</taxon>
        <taxon>Mycosphaerellales</taxon>
        <taxon>Teratosphaeriaceae</taxon>
        <taxon>Recurvomyces</taxon>
    </lineage>
</organism>
<dbReference type="InterPro" id="IPR000387">
    <property type="entry name" value="Tyr_Pase_dom"/>
</dbReference>
<feature type="domain" description="Tyrosine-protein phosphatase" evidence="3">
    <location>
        <begin position="107"/>
        <end position="384"/>
    </location>
</feature>
<dbReference type="PANTHER" id="PTHR19134:SF449">
    <property type="entry name" value="TYROSINE-PROTEIN PHOSPHATASE 1"/>
    <property type="match status" value="1"/>
</dbReference>
<evidence type="ECO:0000313" key="5">
    <source>
        <dbReference type="EMBL" id="KAK3671459.1"/>
    </source>
</evidence>
<dbReference type="InterPro" id="IPR029021">
    <property type="entry name" value="Prot-tyrosine_phosphatase-like"/>
</dbReference>
<dbReference type="AlphaFoldDB" id="A0AAE0WIX0"/>
<sequence length="394" mass="44098">MGAKIETLSNKPIRLGPSPAACARSRETTSAPTRNDSTAMSASINTTTKPLQLPVFLRQSKADIHAKFVDLEWQQRDRLLQGTKQPLKPTDPQSKWSRLQGDSIAIRNRYLNVEPFAENRIKLNVPDDANNYINASPIQLGKRKYIATQGPKDTSVNHFYRMVAAEVKSPVVVVMLTQTHEAGREKCFQYYPLSAEESPLVIGRDLDVNDGFQGEVILDQVLEDPTTRSEVRRLRLRTTQSSMQPKHEEKEIRHLLFSGWPDFLIPEGDDREALVELIRLSNTLNRTSSSNTSTNTIASSAASDFASTDQDNPRIIHCSAGVGRSGTFIALDYLLSLMYAGELDNVPYEKDLVADTVDLLRQQRMMMVQGESQFHFVYDVLREKMMGGAAAPKA</sequence>
<name>A0AAE0WIX0_9PEZI</name>
<dbReference type="Proteomes" id="UP001274830">
    <property type="component" value="Unassembled WGS sequence"/>
</dbReference>
<evidence type="ECO:0000259" key="3">
    <source>
        <dbReference type="PROSITE" id="PS50055"/>
    </source>
</evidence>
<dbReference type="PRINTS" id="PR00700">
    <property type="entry name" value="PRTYPHPHTASE"/>
</dbReference>
<evidence type="ECO:0000313" key="6">
    <source>
        <dbReference type="Proteomes" id="UP001274830"/>
    </source>
</evidence>
<dbReference type="InterPro" id="IPR016130">
    <property type="entry name" value="Tyr_Pase_AS"/>
</dbReference>
<dbReference type="PROSITE" id="PS50055">
    <property type="entry name" value="TYR_PHOSPHATASE_PTP"/>
    <property type="match status" value="1"/>
</dbReference>